<proteinExistence type="predicted"/>
<dbReference type="Proteomes" id="UP000485058">
    <property type="component" value="Unassembled WGS sequence"/>
</dbReference>
<protein>
    <submittedName>
        <fullName evidence="1">Uncharacterized protein</fullName>
    </submittedName>
</protein>
<evidence type="ECO:0000313" key="2">
    <source>
        <dbReference type="Proteomes" id="UP000485058"/>
    </source>
</evidence>
<keyword evidence="2" id="KW-1185">Reference proteome</keyword>
<accession>A0A699ZCI0</accession>
<evidence type="ECO:0000313" key="1">
    <source>
        <dbReference type="EMBL" id="GFH16708.1"/>
    </source>
</evidence>
<sequence length="68" mass="7108">MKHWCQAGNHLMLQVKTSSLPSVKPQVAFHCQQQQQLESSQGLGTHVVNKLAMEGGTGVGVPGLAAGA</sequence>
<comment type="caution">
    <text evidence="1">The sequence shown here is derived from an EMBL/GenBank/DDBJ whole genome shotgun (WGS) entry which is preliminary data.</text>
</comment>
<organism evidence="1 2">
    <name type="scientific">Haematococcus lacustris</name>
    <name type="common">Green alga</name>
    <name type="synonym">Haematococcus pluvialis</name>
    <dbReference type="NCBI Taxonomy" id="44745"/>
    <lineage>
        <taxon>Eukaryota</taxon>
        <taxon>Viridiplantae</taxon>
        <taxon>Chlorophyta</taxon>
        <taxon>core chlorophytes</taxon>
        <taxon>Chlorophyceae</taxon>
        <taxon>CS clade</taxon>
        <taxon>Chlamydomonadales</taxon>
        <taxon>Haematococcaceae</taxon>
        <taxon>Haematococcus</taxon>
    </lineage>
</organism>
<name>A0A699ZCI0_HAELA</name>
<dbReference type="AlphaFoldDB" id="A0A699ZCI0"/>
<reference evidence="1 2" key="1">
    <citation type="submission" date="2020-02" db="EMBL/GenBank/DDBJ databases">
        <title>Draft genome sequence of Haematococcus lacustris strain NIES-144.</title>
        <authorList>
            <person name="Morimoto D."/>
            <person name="Nakagawa S."/>
            <person name="Yoshida T."/>
            <person name="Sawayama S."/>
        </authorList>
    </citation>
    <scope>NUCLEOTIDE SEQUENCE [LARGE SCALE GENOMIC DNA]</scope>
    <source>
        <strain evidence="1 2">NIES-144</strain>
    </source>
</reference>
<dbReference type="EMBL" id="BLLF01001040">
    <property type="protein sequence ID" value="GFH16708.1"/>
    <property type="molecule type" value="Genomic_DNA"/>
</dbReference>
<gene>
    <name evidence="1" type="ORF">HaLaN_13185</name>
</gene>